<comment type="caution">
    <text evidence="1">The sequence shown here is derived from an EMBL/GenBank/DDBJ whole genome shotgun (WGS) entry which is preliminary data.</text>
</comment>
<organism evidence="1 2">
    <name type="scientific">Eretmocerus hayati</name>
    <dbReference type="NCBI Taxonomy" id="131215"/>
    <lineage>
        <taxon>Eukaryota</taxon>
        <taxon>Metazoa</taxon>
        <taxon>Ecdysozoa</taxon>
        <taxon>Arthropoda</taxon>
        <taxon>Hexapoda</taxon>
        <taxon>Insecta</taxon>
        <taxon>Pterygota</taxon>
        <taxon>Neoptera</taxon>
        <taxon>Endopterygota</taxon>
        <taxon>Hymenoptera</taxon>
        <taxon>Apocrita</taxon>
        <taxon>Proctotrupomorpha</taxon>
        <taxon>Chalcidoidea</taxon>
        <taxon>Aphelinidae</taxon>
        <taxon>Aphelininae</taxon>
        <taxon>Eretmocerus</taxon>
    </lineage>
</organism>
<accession>A0ACC2PD73</accession>
<evidence type="ECO:0000313" key="1">
    <source>
        <dbReference type="EMBL" id="KAJ8680956.1"/>
    </source>
</evidence>
<keyword evidence="2" id="KW-1185">Reference proteome</keyword>
<dbReference type="Proteomes" id="UP001239111">
    <property type="component" value="Chromosome 2"/>
</dbReference>
<reference evidence="1" key="1">
    <citation type="submission" date="2023-04" db="EMBL/GenBank/DDBJ databases">
        <title>A chromosome-level genome assembly of the parasitoid wasp Eretmocerus hayati.</title>
        <authorList>
            <person name="Zhong Y."/>
            <person name="Liu S."/>
            <person name="Liu Y."/>
        </authorList>
    </citation>
    <scope>NUCLEOTIDE SEQUENCE</scope>
    <source>
        <strain evidence="1">ZJU_SS_LIU_2023</strain>
    </source>
</reference>
<gene>
    <name evidence="1" type="ORF">QAD02_016743</name>
</gene>
<protein>
    <submittedName>
        <fullName evidence="1">Uncharacterized protein</fullName>
    </submittedName>
</protein>
<sequence>MWKLFCAIQILLVIISLKLALSENFVPVQNIVDYVTHNLSVYKVNLIVDCCEKLSPQAASIVQEIAHQIPSYKVDQRELVEGYEKKFTSLEGYQKLIFERLSLSIGIIDVRDTIDVHEELLDSISSYSRFVGGYHGKYLLLLISNQRCNLESVFRYAWSLNILDFTTIEISGRYLIETPYFHSLIYNGSAIAIHTFNPFFDDYRVNGLTDDTVLFPNKLQDMNGSKLRGAAYILNFHSFGTKNSFELNSGQDFLLSQALIESLNATMVVLLYTNEGKPLNINSFDSSGPQEDISELIDFWITLDDQPIVSLEKPQNISELIQNTLWVTLPIPNSYHLLVKRPYEESETGLLSLKAVLAYTSLLFTGVFFATYARIFGFKQKNWTALNITTAQMGGSIKHHGRMKISEKVYLILMYIITFMVTDLASGDMQHIYIPLTSKSHLSQNSGGASQFQFTDEDRPIRFRLFVKQES</sequence>
<dbReference type="EMBL" id="CM056742">
    <property type="protein sequence ID" value="KAJ8680956.1"/>
    <property type="molecule type" value="Genomic_DNA"/>
</dbReference>
<name>A0ACC2PD73_9HYME</name>
<evidence type="ECO:0000313" key="2">
    <source>
        <dbReference type="Proteomes" id="UP001239111"/>
    </source>
</evidence>
<proteinExistence type="predicted"/>